<keyword evidence="3" id="KW-0560">Oxidoreductase</keyword>
<accession>A0A177D7M8</accession>
<keyword evidence="2" id="KW-0812">Transmembrane</keyword>
<evidence type="ECO:0000256" key="1">
    <source>
        <dbReference type="PIRSR" id="PIRSR602401-1"/>
    </source>
</evidence>
<protein>
    <submittedName>
        <fullName evidence="3">Benzoate 4-monooxygenase cytochrome P450</fullName>
    </submittedName>
</protein>
<dbReference type="InterPro" id="IPR036396">
    <property type="entry name" value="Cyt_P450_sf"/>
</dbReference>
<dbReference type="SUPFAM" id="SSF48264">
    <property type="entry name" value="Cytochrome P450"/>
    <property type="match status" value="1"/>
</dbReference>
<keyword evidence="2" id="KW-0472">Membrane</keyword>
<dbReference type="GO" id="GO:0020037">
    <property type="term" value="F:heme binding"/>
    <property type="evidence" value="ECO:0007669"/>
    <property type="project" value="InterPro"/>
</dbReference>
<dbReference type="GO" id="GO:0005506">
    <property type="term" value="F:iron ion binding"/>
    <property type="evidence" value="ECO:0007669"/>
    <property type="project" value="InterPro"/>
</dbReference>
<proteinExistence type="predicted"/>
<evidence type="ECO:0000313" key="3">
    <source>
        <dbReference type="EMBL" id="OAG15675.1"/>
    </source>
</evidence>
<feature type="binding site" description="axial binding residue" evidence="1">
    <location>
        <position position="459"/>
    </location>
    <ligand>
        <name>heme</name>
        <dbReference type="ChEBI" id="CHEBI:30413"/>
    </ligand>
    <ligandPart>
        <name>Fe</name>
        <dbReference type="ChEBI" id="CHEBI:18248"/>
    </ligandPart>
</feature>
<keyword evidence="1" id="KW-0479">Metal-binding</keyword>
<dbReference type="PANTHER" id="PTHR24305:SF226">
    <property type="entry name" value="CYTOCHROME P450 MONOOXYGENASE"/>
    <property type="match status" value="1"/>
</dbReference>
<feature type="transmembrane region" description="Helical" evidence="2">
    <location>
        <begin position="7"/>
        <end position="26"/>
    </location>
</feature>
<dbReference type="InterPro" id="IPR050121">
    <property type="entry name" value="Cytochrome_P450_monoxygenase"/>
</dbReference>
<dbReference type="PANTHER" id="PTHR24305">
    <property type="entry name" value="CYTOCHROME P450"/>
    <property type="match status" value="1"/>
</dbReference>
<dbReference type="GO" id="GO:0016705">
    <property type="term" value="F:oxidoreductase activity, acting on paired donors, with incorporation or reduction of molecular oxygen"/>
    <property type="evidence" value="ECO:0007669"/>
    <property type="project" value="InterPro"/>
</dbReference>
<dbReference type="PRINTS" id="PR00385">
    <property type="entry name" value="P450"/>
</dbReference>
<name>A0A177D7M8_ALTAL</name>
<comment type="cofactor">
    <cofactor evidence="1">
        <name>heme</name>
        <dbReference type="ChEBI" id="CHEBI:30413"/>
    </cofactor>
</comment>
<evidence type="ECO:0000313" key="5">
    <source>
        <dbReference type="Proteomes" id="UP000077248"/>
    </source>
</evidence>
<dbReference type="InterPro" id="IPR002401">
    <property type="entry name" value="Cyt_P450_E_grp-I"/>
</dbReference>
<dbReference type="Gene3D" id="1.10.630.10">
    <property type="entry name" value="Cytochrome P450"/>
    <property type="match status" value="1"/>
</dbReference>
<dbReference type="STRING" id="5599.A0A177D7M8"/>
<dbReference type="EMBL" id="PDXD01000016">
    <property type="protein sequence ID" value="RYN74933.1"/>
    <property type="molecule type" value="Genomic_DNA"/>
</dbReference>
<keyword evidence="2" id="KW-1133">Transmembrane helix</keyword>
<keyword evidence="5" id="KW-1185">Reference proteome</keyword>
<gene>
    <name evidence="4" type="ORF">AA0117_g6797</name>
    <name evidence="3" type="ORF">CC77DRAFT_1012835</name>
</gene>
<dbReference type="Proteomes" id="UP000291422">
    <property type="component" value="Unassembled WGS sequence"/>
</dbReference>
<dbReference type="RefSeq" id="XP_018381096.1">
    <property type="nucleotide sequence ID" value="XM_018523796.1"/>
</dbReference>
<dbReference type="OMA" id="WIARNHE"/>
<dbReference type="VEuPathDB" id="FungiDB:CC77DRAFT_1012835"/>
<evidence type="ECO:0000313" key="4">
    <source>
        <dbReference type="EMBL" id="RYN74933.1"/>
    </source>
</evidence>
<dbReference type="Proteomes" id="UP000077248">
    <property type="component" value="Unassembled WGS sequence"/>
</dbReference>
<dbReference type="GeneID" id="29109390"/>
<keyword evidence="3" id="KW-0503">Monooxygenase</keyword>
<keyword evidence="1" id="KW-0349">Heme</keyword>
<dbReference type="PRINTS" id="PR00463">
    <property type="entry name" value="EP450I"/>
</dbReference>
<dbReference type="AlphaFoldDB" id="A0A177D7M8"/>
<dbReference type="CDD" id="cd11061">
    <property type="entry name" value="CYP67-like"/>
    <property type="match status" value="1"/>
</dbReference>
<keyword evidence="1" id="KW-0408">Iron</keyword>
<dbReference type="GO" id="GO:0004497">
    <property type="term" value="F:monooxygenase activity"/>
    <property type="evidence" value="ECO:0007669"/>
    <property type="project" value="UniProtKB-KW"/>
</dbReference>
<dbReference type="EMBL" id="KV441492">
    <property type="protein sequence ID" value="OAG15675.1"/>
    <property type="molecule type" value="Genomic_DNA"/>
</dbReference>
<organism evidence="3 5">
    <name type="scientific">Alternaria alternata</name>
    <name type="common">Alternaria rot fungus</name>
    <name type="synonym">Torula alternata</name>
    <dbReference type="NCBI Taxonomy" id="5599"/>
    <lineage>
        <taxon>Eukaryota</taxon>
        <taxon>Fungi</taxon>
        <taxon>Dikarya</taxon>
        <taxon>Ascomycota</taxon>
        <taxon>Pezizomycotina</taxon>
        <taxon>Dothideomycetes</taxon>
        <taxon>Pleosporomycetidae</taxon>
        <taxon>Pleosporales</taxon>
        <taxon>Pleosporineae</taxon>
        <taxon>Pleosporaceae</taxon>
        <taxon>Alternaria</taxon>
        <taxon>Alternaria sect. Alternaria</taxon>
        <taxon>Alternaria alternata complex</taxon>
    </lineage>
</organism>
<evidence type="ECO:0000313" key="6">
    <source>
        <dbReference type="Proteomes" id="UP000291422"/>
    </source>
</evidence>
<dbReference type="Pfam" id="PF00067">
    <property type="entry name" value="p450"/>
    <property type="match status" value="1"/>
</dbReference>
<reference evidence="4" key="3">
    <citation type="journal article" date="2019" name="J. ISSAAS">
        <title>Genomics, evolutionary history and diagnostics of the Alternaria alternata species group including apple and Asian pear pathotypes.</title>
        <authorList>
            <person name="Armitage A.D."/>
            <person name="Cockerton H.M."/>
            <person name="Sreenivasaprasad S."/>
            <person name="Woodhall J."/>
            <person name="Lane C."/>
            <person name="Harrison R.J."/>
            <person name="Clarkson J.P."/>
        </authorList>
    </citation>
    <scope>NUCLEOTIDE SEQUENCE</scope>
    <source>
        <strain evidence="4">FERA 1177</strain>
    </source>
</reference>
<sequence>MIISIPITIGVAVTYFVCCAVYNLWFHPLAKQPGPFFARISGIPSFYHACIGDRHIWSWRQFQIYGDKFRATPNLLLFQTPEAYNAMFGHKANVKKSPFYEVWRRNKHDLNTLGCTDVETHARRRKALSLAFTDQSVKATVPFVARHVDRWNELLPGEIFGVEGWSGPQNLTEWTDFLLFDMFGDICFGSSNNTKEPGPNNLKRIPYNITRYLRFYNPLAKSPFRSLLLWLKPRGLDNLMKLITPKEIKEYFAFTENLAMSRVESERKNETEKRPAEREDMFHFLCTAKDPETGDFALSTENLIADANLLTVAGSDTTSATVTALFFFLTRNPKVYTKLVHEIRNNFGSAEDIGSGPDLMAKCEYLRAAVYETLRLSPAGPSELERTVLSGGIRIAGEHIPGGITIGVPKWSLGRNEALWGDYNTFRPERWIASDSNTQDEVNHLKRSFHPFSKGVGSCLGQKMAMIQLCMIVGRTLWRYDVRQAPGQCVGEGRPDLGWGRRNRGHFQLRDAYISLREGPIVQFKKRVL</sequence>
<reference evidence="6" key="2">
    <citation type="journal article" date="2019" name="bioRxiv">
        <title>Genomics, evolutionary history and diagnostics of the Alternaria alternata species group including apple and Asian pear pathotypes.</title>
        <authorList>
            <person name="Armitage A.D."/>
            <person name="Cockerton H.M."/>
            <person name="Sreenivasaprasad S."/>
            <person name="Woodhall J.W."/>
            <person name="Lane C.R."/>
            <person name="Harrison R.J."/>
            <person name="Clarkson J.P."/>
        </authorList>
    </citation>
    <scope>NUCLEOTIDE SEQUENCE [LARGE SCALE GENOMIC DNA]</scope>
    <source>
        <strain evidence="6">FERA 1177</strain>
    </source>
</reference>
<dbReference type="InterPro" id="IPR001128">
    <property type="entry name" value="Cyt_P450"/>
</dbReference>
<reference evidence="3 5" key="1">
    <citation type="submission" date="2016-05" db="EMBL/GenBank/DDBJ databases">
        <title>Comparative analysis of secretome profiles of manganese(II)-oxidizing ascomycete fungi.</title>
        <authorList>
            <consortium name="DOE Joint Genome Institute"/>
            <person name="Zeiner C.A."/>
            <person name="Purvine S.O."/>
            <person name="Zink E.M."/>
            <person name="Wu S."/>
            <person name="Pasa-Tolic L."/>
            <person name="Chaput D.L."/>
            <person name="Haridas S."/>
            <person name="Grigoriev I.V."/>
            <person name="Santelli C.M."/>
            <person name="Hansel C.M."/>
        </authorList>
    </citation>
    <scope>NUCLEOTIDE SEQUENCE [LARGE SCALE GENOMIC DNA]</scope>
    <source>
        <strain evidence="3 5">SRC1lrK2f</strain>
    </source>
</reference>
<evidence type="ECO:0000256" key="2">
    <source>
        <dbReference type="SAM" id="Phobius"/>
    </source>
</evidence>
<dbReference type="KEGG" id="aalt:CC77DRAFT_1012835"/>